<dbReference type="KEGG" id="ssm:Spirs_0093"/>
<dbReference type="eggNOG" id="COG0776">
    <property type="taxonomic scope" value="Bacteria"/>
</dbReference>
<dbReference type="Proteomes" id="UP000002318">
    <property type="component" value="Chromosome"/>
</dbReference>
<dbReference type="OrthoDB" id="369426at2"/>
<protein>
    <submittedName>
        <fullName evidence="1">Uncharacterized protein</fullName>
    </submittedName>
</protein>
<dbReference type="STRING" id="573413.Spirs_0093"/>
<dbReference type="EMBL" id="CP002116">
    <property type="protein sequence ID" value="ADK79253.1"/>
    <property type="molecule type" value="Genomic_DNA"/>
</dbReference>
<dbReference type="HOGENOM" id="CLU_1539094_0_0_12"/>
<organism evidence="1 2">
    <name type="scientific">Sediminispirochaeta smaragdinae (strain DSM 11293 / JCM 15392 / SEBR 4228)</name>
    <name type="common">Spirochaeta smaragdinae</name>
    <dbReference type="NCBI Taxonomy" id="573413"/>
    <lineage>
        <taxon>Bacteria</taxon>
        <taxon>Pseudomonadati</taxon>
        <taxon>Spirochaetota</taxon>
        <taxon>Spirochaetia</taxon>
        <taxon>Spirochaetales</taxon>
        <taxon>Spirochaetaceae</taxon>
        <taxon>Sediminispirochaeta</taxon>
    </lineage>
</organism>
<reference evidence="1 2" key="1">
    <citation type="journal article" date="2010" name="Stand. Genomic Sci.">
        <title>Complete genome sequence of Spirochaeta smaragdinae type strain (SEBR 4228).</title>
        <authorList>
            <person name="Mavromatis K."/>
            <person name="Yasawong M."/>
            <person name="Chertkov O."/>
            <person name="Lapidus A."/>
            <person name="Lucas S."/>
            <person name="Nolan M."/>
            <person name="Del Rio T.G."/>
            <person name="Tice H."/>
            <person name="Cheng J.F."/>
            <person name="Pitluck S."/>
            <person name="Liolios K."/>
            <person name="Ivanova N."/>
            <person name="Tapia R."/>
            <person name="Han C."/>
            <person name="Bruce D."/>
            <person name="Goodwin L."/>
            <person name="Pati A."/>
            <person name="Chen A."/>
            <person name="Palaniappan K."/>
            <person name="Land M."/>
            <person name="Hauser L."/>
            <person name="Chang Y.J."/>
            <person name="Jeffries C.D."/>
            <person name="Detter J.C."/>
            <person name="Rohde M."/>
            <person name="Brambilla E."/>
            <person name="Spring S."/>
            <person name="Goker M."/>
            <person name="Sikorski J."/>
            <person name="Woyke T."/>
            <person name="Bristow J."/>
            <person name="Eisen J.A."/>
            <person name="Markowitz V."/>
            <person name="Hugenholtz P."/>
            <person name="Klenk H.P."/>
            <person name="Kyrpides N.C."/>
        </authorList>
    </citation>
    <scope>NUCLEOTIDE SEQUENCE [LARGE SCALE GENOMIC DNA]</scope>
    <source>
        <strain evidence="2">DSM 11293 / JCM 15392 / SEBR 4228</strain>
    </source>
</reference>
<evidence type="ECO:0000313" key="2">
    <source>
        <dbReference type="Proteomes" id="UP000002318"/>
    </source>
</evidence>
<gene>
    <name evidence="1" type="ordered locus">Spirs_0093</name>
</gene>
<evidence type="ECO:0000313" key="1">
    <source>
        <dbReference type="EMBL" id="ADK79253.1"/>
    </source>
</evidence>
<dbReference type="AlphaFoldDB" id="E1R8A9"/>
<dbReference type="RefSeq" id="WP_013252717.1">
    <property type="nucleotide sequence ID" value="NC_014364.1"/>
</dbReference>
<name>E1R8A9_SEDSS</name>
<proteinExistence type="predicted"/>
<accession>E1R8A9</accession>
<sequence length="174" mass="18821">MTDGNGIEGKIRDHLKLLVKTAGLPGNEDSLKQLENAWMEKMEAFDSEVESRGMEVVDSFFADDERGALLMTYSGSLITLGPMVGAARSAAYRSIGIRNDVPESIDSDAASLSGDVEVDSVVSFIDGPIEKSSPIFKIAVVSSDMAEEEQEELLAEATRILTESFVDVNKTIIQ</sequence>
<keyword evidence="2" id="KW-1185">Reference proteome</keyword>